<dbReference type="GO" id="GO:0016757">
    <property type="term" value="F:glycosyltransferase activity"/>
    <property type="evidence" value="ECO:0007669"/>
    <property type="project" value="UniProtKB-KW"/>
</dbReference>
<gene>
    <name evidence="6" type="ORF">HBR001_LOCUS3229</name>
</gene>
<keyword evidence="4" id="KW-0812">Transmembrane</keyword>
<proteinExistence type="predicted"/>
<evidence type="ECO:0000313" key="7">
    <source>
        <dbReference type="Proteomes" id="UP001162031"/>
    </source>
</evidence>
<evidence type="ECO:0000256" key="3">
    <source>
        <dbReference type="ARBA" id="ARBA00023180"/>
    </source>
</evidence>
<keyword evidence="2" id="KW-0808">Transferase</keyword>
<comment type="caution">
    <text evidence="6">The sequence shown here is derived from an EMBL/GenBank/DDBJ whole genome shotgun (WGS) entry which is preliminary data.</text>
</comment>
<evidence type="ECO:0000313" key="6">
    <source>
        <dbReference type="EMBL" id="CAI5723902.1"/>
    </source>
</evidence>
<reference evidence="6" key="1">
    <citation type="submission" date="2022-12" db="EMBL/GenBank/DDBJ databases">
        <authorList>
            <person name="Webb A."/>
        </authorList>
    </citation>
    <scope>NUCLEOTIDE SEQUENCE</scope>
    <source>
        <strain evidence="6">Hp1</strain>
    </source>
</reference>
<dbReference type="InterPro" id="IPR049625">
    <property type="entry name" value="Glyco_transf_61_cat"/>
</dbReference>
<evidence type="ECO:0000256" key="2">
    <source>
        <dbReference type="ARBA" id="ARBA00022679"/>
    </source>
</evidence>
<evidence type="ECO:0000256" key="1">
    <source>
        <dbReference type="ARBA" id="ARBA00022676"/>
    </source>
</evidence>
<dbReference type="PANTHER" id="PTHR20961">
    <property type="entry name" value="GLYCOSYLTRANSFERASE"/>
    <property type="match status" value="1"/>
</dbReference>
<dbReference type="PANTHER" id="PTHR20961:SF124">
    <property type="entry name" value="GLYCOSYLTRANSFERASE"/>
    <property type="match status" value="1"/>
</dbReference>
<dbReference type="Pfam" id="PF04577">
    <property type="entry name" value="Glyco_transf_61"/>
    <property type="match status" value="1"/>
</dbReference>
<feature type="domain" description="Glycosyltransferase 61 catalytic" evidence="5">
    <location>
        <begin position="412"/>
        <end position="510"/>
    </location>
</feature>
<accession>A0AAV0TLL0</accession>
<protein>
    <recommendedName>
        <fullName evidence="5">Glycosyltransferase 61 catalytic domain-containing protein</fullName>
    </recommendedName>
</protein>
<keyword evidence="1" id="KW-0328">Glycosyltransferase</keyword>
<keyword evidence="4" id="KW-0472">Membrane</keyword>
<sequence>MTAASDTHAPLAAVVLQSASAFCDTRRRQLQTLALVVLLLGTASIVMRVVDVSAVTSSLNLSQSAHRLGVLGRRGAWMTSTSYHVPQLSVGQEAQLNRLIEQRTKPPHVYESDEKKAECYAQQDVGIIAAVRESAKTFCATGGWDRSKQAPVSPTRATKMSLFDTNHGLRSTVLQNVMLDFVNASIQAPIKSVAEDGYHHDPRFKFNMKMISCACEEFAPYFQGLPGDDERTAQMMWRNVLASLPEKQNIPEPVYCLVNRSAGMNRSDWDFVNNPLTAPDDHETVVFEDPVVLMARHDDHNPFFQLSSALNSWIMLTALEWNTARTRVIHLDAGYPSPYDALQRVMLGPNYEIIDGATLIGKRVHFRGDVLLSPFEFSGPALQHVNQNESCYDSGLLKTFRAQSLLKMNITPEVERELGVSRIRPMYVTVITRQPYLGRKLQRIWVNEDEVMANMRKDYKDLNVEFRSIDYVNITLHEQMTFTIESDMVISMHGAGLVNVIWTRPMTTVVEIFPKEKYRYGYKNICDHVGCDWHEFRGGEDVDGGPTPNTKDKRIPYAEWKTYFHPLFQQAYDALELQQAVLHGQAL</sequence>
<dbReference type="InterPro" id="IPR007657">
    <property type="entry name" value="Glycosyltransferase_61"/>
</dbReference>
<feature type="transmembrane region" description="Helical" evidence="4">
    <location>
        <begin position="32"/>
        <end position="50"/>
    </location>
</feature>
<evidence type="ECO:0000256" key="4">
    <source>
        <dbReference type="SAM" id="Phobius"/>
    </source>
</evidence>
<evidence type="ECO:0000259" key="5">
    <source>
        <dbReference type="Pfam" id="PF04577"/>
    </source>
</evidence>
<keyword evidence="4" id="KW-1133">Transmembrane helix</keyword>
<name>A0AAV0TLL0_HYABA</name>
<organism evidence="6 7">
    <name type="scientific">Hyaloperonospora brassicae</name>
    <name type="common">Brassica downy mildew</name>
    <name type="synonym">Peronospora brassicae</name>
    <dbReference type="NCBI Taxonomy" id="162125"/>
    <lineage>
        <taxon>Eukaryota</taxon>
        <taxon>Sar</taxon>
        <taxon>Stramenopiles</taxon>
        <taxon>Oomycota</taxon>
        <taxon>Peronosporomycetes</taxon>
        <taxon>Peronosporales</taxon>
        <taxon>Peronosporaceae</taxon>
        <taxon>Hyaloperonospora</taxon>
    </lineage>
</organism>
<dbReference type="Proteomes" id="UP001162031">
    <property type="component" value="Unassembled WGS sequence"/>
</dbReference>
<dbReference type="EMBL" id="CANTFL010000528">
    <property type="protein sequence ID" value="CAI5723902.1"/>
    <property type="molecule type" value="Genomic_DNA"/>
</dbReference>
<dbReference type="AlphaFoldDB" id="A0AAV0TLL0"/>
<keyword evidence="7" id="KW-1185">Reference proteome</keyword>
<keyword evidence="3" id="KW-0325">Glycoprotein</keyword>